<organism evidence="1 2">
    <name type="scientific">Actinomadura spongiicola</name>
    <dbReference type="NCBI Taxonomy" id="2303421"/>
    <lineage>
        <taxon>Bacteria</taxon>
        <taxon>Bacillati</taxon>
        <taxon>Actinomycetota</taxon>
        <taxon>Actinomycetes</taxon>
        <taxon>Streptosporangiales</taxon>
        <taxon>Thermomonosporaceae</taxon>
        <taxon>Actinomadura</taxon>
    </lineage>
</organism>
<comment type="caution">
    <text evidence="1">The sequence shown here is derived from an EMBL/GenBank/DDBJ whole genome shotgun (WGS) entry which is preliminary data.</text>
</comment>
<proteinExistence type="predicted"/>
<evidence type="ECO:0000313" key="1">
    <source>
        <dbReference type="EMBL" id="RFS87494.1"/>
    </source>
</evidence>
<gene>
    <name evidence="1" type="ORF">D0T12_04565</name>
</gene>
<dbReference type="Gene3D" id="3.40.50.1820">
    <property type="entry name" value="alpha/beta hydrolase"/>
    <property type="match status" value="1"/>
</dbReference>
<dbReference type="OrthoDB" id="2062670at2"/>
<evidence type="ECO:0000313" key="2">
    <source>
        <dbReference type="Proteomes" id="UP000262882"/>
    </source>
</evidence>
<keyword evidence="2" id="KW-1185">Reference proteome</keyword>
<keyword evidence="1" id="KW-0378">Hydrolase</keyword>
<reference evidence="1 2" key="1">
    <citation type="submission" date="2018-08" db="EMBL/GenBank/DDBJ databases">
        <title>Actinomadura spongicola sp. nov., isolated from marine sponge Leucetta chagosensis.</title>
        <authorList>
            <person name="Li L."/>
            <person name="Lin H.W."/>
        </authorList>
    </citation>
    <scope>NUCLEOTIDE SEQUENCE [LARGE SCALE GENOMIC DNA]</scope>
    <source>
        <strain evidence="1 2">LHW52907</strain>
    </source>
</reference>
<dbReference type="EMBL" id="QVNQ01000001">
    <property type="protein sequence ID" value="RFS87494.1"/>
    <property type="molecule type" value="Genomic_DNA"/>
</dbReference>
<accession>A0A372GQ55</accession>
<name>A0A372GQ55_9ACTN</name>
<dbReference type="SUPFAM" id="SSF53474">
    <property type="entry name" value="alpha/beta-Hydrolases"/>
    <property type="match status" value="1"/>
</dbReference>
<dbReference type="RefSeq" id="WP_117397942.1">
    <property type="nucleotide sequence ID" value="NZ_QVNQ01000001.1"/>
</dbReference>
<sequence>MSDDADRLGAGRYLAPAQVPDGTRTTAHELTTHDGATVNGLLRVVPGATTVAFLMHPRQDFSHHVLVPELLVRGVAVWTQGARSLGNDLTLLHEQALLDMAAGHLFLRDRGFEHVVAIGHSGGATLAAFYLQQAGREPGSRLEATPGGKPVPLRDATMPPADGLVMFAPHPGQGALLQRMIDPSVIDEADPLSVDPDLDPYNPANGFAPPPESSSYAPEFIERYRQAQRARIGRIDAVAWERVNDSMTARKRFKAHDDPRDRRASLATGVIVVHRTDADLRSVDLSIDPNDRPYGSLFGRRPDLTNYGVVGFGRLTTPEAWLSTWSANGTRADLSACAPDVNVPTLIVELTGDQACFPADATRFAELLPHPDVTHVRIPGRHFGAPLHKGMVSGATLAGKEMAHWFGERFPIGPLISA</sequence>
<dbReference type="Proteomes" id="UP000262882">
    <property type="component" value="Unassembled WGS sequence"/>
</dbReference>
<dbReference type="GO" id="GO:0016787">
    <property type="term" value="F:hydrolase activity"/>
    <property type="evidence" value="ECO:0007669"/>
    <property type="project" value="UniProtKB-KW"/>
</dbReference>
<dbReference type="InterPro" id="IPR029058">
    <property type="entry name" value="AB_hydrolase_fold"/>
</dbReference>
<protein>
    <submittedName>
        <fullName evidence="1">Alpha/beta hydrolase</fullName>
    </submittedName>
</protein>
<dbReference type="AlphaFoldDB" id="A0A372GQ55"/>